<keyword evidence="2" id="KW-0106">Calcium</keyword>
<dbReference type="SUPFAM" id="SSF47473">
    <property type="entry name" value="EF-hand"/>
    <property type="match status" value="1"/>
</dbReference>
<dbReference type="InterPro" id="IPR011992">
    <property type="entry name" value="EF-hand-dom_pair"/>
</dbReference>
<dbReference type="PROSITE" id="PS00018">
    <property type="entry name" value="EF_HAND_1"/>
    <property type="match status" value="1"/>
</dbReference>
<dbReference type="EMBL" id="JARBDR010000657">
    <property type="protein sequence ID" value="KAJ8308348.1"/>
    <property type="molecule type" value="Genomic_DNA"/>
</dbReference>
<organism evidence="4 5">
    <name type="scientific">Tegillarca granosa</name>
    <name type="common">Malaysian cockle</name>
    <name type="synonym">Anadara granosa</name>
    <dbReference type="NCBI Taxonomy" id="220873"/>
    <lineage>
        <taxon>Eukaryota</taxon>
        <taxon>Metazoa</taxon>
        <taxon>Spiralia</taxon>
        <taxon>Lophotrochozoa</taxon>
        <taxon>Mollusca</taxon>
        <taxon>Bivalvia</taxon>
        <taxon>Autobranchia</taxon>
        <taxon>Pteriomorphia</taxon>
        <taxon>Arcoida</taxon>
        <taxon>Arcoidea</taxon>
        <taxon>Arcidae</taxon>
        <taxon>Tegillarca</taxon>
    </lineage>
</organism>
<gene>
    <name evidence="4" type="ORF">KUTeg_013222</name>
</gene>
<dbReference type="SMART" id="SM00054">
    <property type="entry name" value="EFh"/>
    <property type="match status" value="3"/>
</dbReference>
<evidence type="ECO:0000313" key="5">
    <source>
        <dbReference type="Proteomes" id="UP001217089"/>
    </source>
</evidence>
<evidence type="ECO:0000256" key="1">
    <source>
        <dbReference type="ARBA" id="ARBA00022737"/>
    </source>
</evidence>
<sequence length="161" mass="18847">MLLHIFALRECFDEHDYEGTGYIDGYELGDLLREAGFAPNDHFIQEKTEQHDQGDLKFTFEDVLEIVNENRSEFSMDNQKENLRQAFKVFDKDGNGYIDREEFKSQLQNLGEEMTEEEIDDLIARCDLDGDGKVHYEEFIKMVEDNPGAIHMVLNEAEPEW</sequence>
<evidence type="ECO:0000313" key="4">
    <source>
        <dbReference type="EMBL" id="KAJ8308348.1"/>
    </source>
</evidence>
<dbReference type="Proteomes" id="UP001217089">
    <property type="component" value="Unassembled WGS sequence"/>
</dbReference>
<comment type="caution">
    <text evidence="4">The sequence shown here is derived from an EMBL/GenBank/DDBJ whole genome shotgun (WGS) entry which is preliminary data.</text>
</comment>
<keyword evidence="1" id="KW-0677">Repeat</keyword>
<dbReference type="InterPro" id="IPR018247">
    <property type="entry name" value="EF_Hand_1_Ca_BS"/>
</dbReference>
<dbReference type="PANTHER" id="PTHR23048:SF0">
    <property type="entry name" value="CALMODULIN LIKE 3"/>
    <property type="match status" value="1"/>
</dbReference>
<dbReference type="Gene3D" id="1.10.238.10">
    <property type="entry name" value="EF-hand"/>
    <property type="match status" value="3"/>
</dbReference>
<accession>A0ABQ9ET24</accession>
<evidence type="ECO:0000256" key="2">
    <source>
        <dbReference type="ARBA" id="ARBA00022837"/>
    </source>
</evidence>
<dbReference type="PANTHER" id="PTHR23048">
    <property type="entry name" value="MYOSIN LIGHT CHAIN 1, 3"/>
    <property type="match status" value="1"/>
</dbReference>
<evidence type="ECO:0000259" key="3">
    <source>
        <dbReference type="PROSITE" id="PS50222"/>
    </source>
</evidence>
<protein>
    <recommendedName>
        <fullName evidence="3">EF-hand domain-containing protein</fullName>
    </recommendedName>
</protein>
<name>A0ABQ9ET24_TEGGR</name>
<dbReference type="InterPro" id="IPR002048">
    <property type="entry name" value="EF_hand_dom"/>
</dbReference>
<dbReference type="Pfam" id="PF13499">
    <property type="entry name" value="EF-hand_7"/>
    <property type="match status" value="1"/>
</dbReference>
<feature type="domain" description="EF-hand" evidence="3">
    <location>
        <begin position="3"/>
        <end position="38"/>
    </location>
</feature>
<feature type="domain" description="EF-hand" evidence="3">
    <location>
        <begin position="78"/>
        <end position="113"/>
    </location>
</feature>
<dbReference type="CDD" id="cd00051">
    <property type="entry name" value="EFh"/>
    <property type="match status" value="1"/>
</dbReference>
<dbReference type="Pfam" id="PF13405">
    <property type="entry name" value="EF-hand_6"/>
    <property type="match status" value="1"/>
</dbReference>
<dbReference type="InterPro" id="IPR050230">
    <property type="entry name" value="CALM/Myosin/TropC-like"/>
</dbReference>
<keyword evidence="5" id="KW-1185">Reference proteome</keyword>
<reference evidence="4 5" key="1">
    <citation type="submission" date="2022-12" db="EMBL/GenBank/DDBJ databases">
        <title>Chromosome-level genome of Tegillarca granosa.</title>
        <authorList>
            <person name="Kim J."/>
        </authorList>
    </citation>
    <scope>NUCLEOTIDE SEQUENCE [LARGE SCALE GENOMIC DNA]</scope>
    <source>
        <strain evidence="4">Teg-2019</strain>
        <tissue evidence="4">Adductor muscle</tissue>
    </source>
</reference>
<proteinExistence type="predicted"/>
<feature type="domain" description="EF-hand" evidence="3">
    <location>
        <begin position="114"/>
        <end position="149"/>
    </location>
</feature>
<dbReference type="PROSITE" id="PS50222">
    <property type="entry name" value="EF_HAND_2"/>
    <property type="match status" value="3"/>
</dbReference>